<dbReference type="InterPro" id="IPR042197">
    <property type="entry name" value="Apaf_helical"/>
</dbReference>
<dbReference type="InterPro" id="IPR041118">
    <property type="entry name" value="Rx_N"/>
</dbReference>
<dbReference type="InterPro" id="IPR058922">
    <property type="entry name" value="WHD_DRP"/>
</dbReference>
<keyword evidence="6" id="KW-0175">Coiled coil</keyword>
<dbReference type="InterPro" id="IPR055414">
    <property type="entry name" value="LRR_R13L4/SHOC2-like"/>
</dbReference>
<reference evidence="11 12" key="1">
    <citation type="submission" date="2016-09" db="EMBL/GenBank/DDBJ databases">
        <title>The draft genome of Dichanthelium oligosanthes: A C3 panicoid grass species.</title>
        <authorList>
            <person name="Studer A.J."/>
            <person name="Schnable J.C."/>
            <person name="Brutnell T.P."/>
        </authorList>
    </citation>
    <scope>NUCLEOTIDE SEQUENCE [LARGE SCALE GENOMIC DNA]</scope>
    <source>
        <strain evidence="12">cv. Kellogg 1175</strain>
        <tissue evidence="11">Leaf</tissue>
    </source>
</reference>
<feature type="domain" description="NB-ARC" evidence="7">
    <location>
        <begin position="118"/>
        <end position="308"/>
    </location>
</feature>
<dbReference type="Pfam" id="PF00931">
    <property type="entry name" value="NB-ARC"/>
    <property type="match status" value="1"/>
</dbReference>
<organism evidence="11 12">
    <name type="scientific">Dichanthelium oligosanthes</name>
    <dbReference type="NCBI Taxonomy" id="888268"/>
    <lineage>
        <taxon>Eukaryota</taxon>
        <taxon>Viridiplantae</taxon>
        <taxon>Streptophyta</taxon>
        <taxon>Embryophyta</taxon>
        <taxon>Tracheophyta</taxon>
        <taxon>Spermatophyta</taxon>
        <taxon>Magnoliopsida</taxon>
        <taxon>Liliopsida</taxon>
        <taxon>Poales</taxon>
        <taxon>Poaceae</taxon>
        <taxon>PACMAD clade</taxon>
        <taxon>Panicoideae</taxon>
        <taxon>Panicodae</taxon>
        <taxon>Paniceae</taxon>
        <taxon>Dichantheliinae</taxon>
        <taxon>Dichanthelium</taxon>
    </lineage>
</organism>
<name>A0A1E5WDI1_9POAL</name>
<keyword evidence="2" id="KW-0433">Leucine-rich repeat</keyword>
<feature type="domain" description="Disease resistance R13L4/SHOC-2-like LRR" evidence="10">
    <location>
        <begin position="480"/>
        <end position="696"/>
    </location>
</feature>
<dbReference type="PRINTS" id="PR00364">
    <property type="entry name" value="DISEASERSIST"/>
</dbReference>
<dbReference type="AlphaFoldDB" id="A0A1E5WDI1"/>
<dbReference type="GO" id="GO:0009626">
    <property type="term" value="P:plant-type hypersensitive response"/>
    <property type="evidence" value="ECO:0007669"/>
    <property type="project" value="UniProtKB-ARBA"/>
</dbReference>
<dbReference type="GO" id="GO:0043531">
    <property type="term" value="F:ADP binding"/>
    <property type="evidence" value="ECO:0007669"/>
    <property type="project" value="InterPro"/>
</dbReference>
<dbReference type="EMBL" id="LWDX02011930">
    <property type="protein sequence ID" value="OEL35476.1"/>
    <property type="molecule type" value="Genomic_DNA"/>
</dbReference>
<evidence type="ECO:0000256" key="2">
    <source>
        <dbReference type="ARBA" id="ARBA00022614"/>
    </source>
</evidence>
<dbReference type="InterPro" id="IPR044974">
    <property type="entry name" value="Disease_R_plants"/>
</dbReference>
<dbReference type="Gene3D" id="3.80.10.10">
    <property type="entry name" value="Ribonuclease Inhibitor"/>
    <property type="match status" value="1"/>
</dbReference>
<comment type="similarity">
    <text evidence="1">Belongs to the disease resistance NB-LRR family.</text>
</comment>
<dbReference type="Pfam" id="PF23598">
    <property type="entry name" value="LRR_14"/>
    <property type="match status" value="1"/>
</dbReference>
<dbReference type="FunFam" id="3.40.50.300:FF:001091">
    <property type="entry name" value="Probable disease resistance protein At1g61300"/>
    <property type="match status" value="1"/>
</dbReference>
<dbReference type="Pfam" id="PF23559">
    <property type="entry name" value="WHD_DRP"/>
    <property type="match status" value="1"/>
</dbReference>
<dbReference type="PANTHER" id="PTHR23155:SF1001">
    <property type="entry name" value="OS07G0599100 PROTEIN"/>
    <property type="match status" value="1"/>
</dbReference>
<evidence type="ECO:0000259" key="7">
    <source>
        <dbReference type="Pfam" id="PF00931"/>
    </source>
</evidence>
<keyword evidence="4" id="KW-0547">Nucleotide-binding</keyword>
<dbReference type="InterPro" id="IPR027417">
    <property type="entry name" value="P-loop_NTPase"/>
</dbReference>
<evidence type="ECO:0000256" key="1">
    <source>
        <dbReference type="ARBA" id="ARBA00008894"/>
    </source>
</evidence>
<keyword evidence="12" id="KW-1185">Reference proteome</keyword>
<dbReference type="Pfam" id="PF18052">
    <property type="entry name" value="Rx_N"/>
    <property type="match status" value="1"/>
</dbReference>
<proteinExistence type="inferred from homology"/>
<sequence length="732" mass="83268">MEHAVVSAAEGAIHTLLGKLGAVLVQEAQLLGGVQVELQYLKDELESMTAFLQDLAERNEHRKQVKIWMKQVSWQSFHLGASGNSMAYDTPANHLNLDARITALFPERTQLVGVESRQQSLLRWLMDGHLQKLWVMSIFGFGGLGKTTLAMTTYQSLSATSGSFQCQAFVTVSQRFDVKVLIRDILLQIIQPVHRQGHRVSTEVGEASQEGMLKGMETWDVGQLASMLRQQLENKRYLIVLDDIWSVAAWEGFRFSLPYSNNGSRILVTTRIRAVAHSCCFHVYDRAYEIEPLTNYESRELFFKRIFGSTVNCPDNLREISEKILGKCGGTPLAIVSIAGLLASKPVHSKDQCQKIYGSLGAELETSPLLERLKKILELSYNDPPYHLKTCFLYLSIYPEDHKIRRKSVLRRWVAESFVTEKRGLSVFEVAESYFDEFINRSIIQPVEMSFSGKVKTFRVHDVMLEIIVTKSIEENFITLVEFTESTSQFISELGKLPQLRKLEVMMFVDDDNSWASLIENLSGTLCSLLLWRPDGAMNFDSLDVLSRPPMFMKSINFRGQLRKLPKWIPLLSNLTELTLRATELSAKEDLKVLARLPSLLYLRLHHSSYVEKEFVVVASEFPCLKLLVIHLAMSGAWKARFHEGALPRLEKLELSLFEETSIQEISGIEFLRNLKEVLICAHPSNTTKRIVQSLNVYASNNSDKPAVVFKEKQWEPMESKSTFRCCLVPKL</sequence>
<evidence type="ECO:0000259" key="10">
    <source>
        <dbReference type="Pfam" id="PF23598"/>
    </source>
</evidence>
<dbReference type="GO" id="GO:0042742">
    <property type="term" value="P:defense response to bacterium"/>
    <property type="evidence" value="ECO:0007669"/>
    <property type="project" value="UniProtKB-ARBA"/>
</dbReference>
<keyword evidence="5" id="KW-0611">Plant defense</keyword>
<evidence type="ECO:0000313" key="12">
    <source>
        <dbReference type="Proteomes" id="UP000095767"/>
    </source>
</evidence>
<dbReference type="InterPro" id="IPR038005">
    <property type="entry name" value="RX-like_CC"/>
</dbReference>
<dbReference type="PANTHER" id="PTHR23155">
    <property type="entry name" value="DISEASE RESISTANCE PROTEIN RP"/>
    <property type="match status" value="1"/>
</dbReference>
<gene>
    <name evidence="11" type="ORF">BAE44_0003507</name>
</gene>
<dbReference type="Gene3D" id="1.10.8.430">
    <property type="entry name" value="Helical domain of apoptotic protease-activating factors"/>
    <property type="match status" value="1"/>
</dbReference>
<dbReference type="Proteomes" id="UP000095767">
    <property type="component" value="Unassembled WGS sequence"/>
</dbReference>
<dbReference type="CDD" id="cd14798">
    <property type="entry name" value="RX-CC_like"/>
    <property type="match status" value="1"/>
</dbReference>
<feature type="domain" description="Disease resistance N-terminal" evidence="8">
    <location>
        <begin position="12"/>
        <end position="72"/>
    </location>
</feature>
<accession>A0A1E5WDI1</accession>
<dbReference type="FunFam" id="1.10.10.10:FF:000322">
    <property type="entry name" value="Probable disease resistance protein At1g63360"/>
    <property type="match status" value="1"/>
</dbReference>
<dbReference type="Gene3D" id="3.40.50.300">
    <property type="entry name" value="P-loop containing nucleotide triphosphate hydrolases"/>
    <property type="match status" value="1"/>
</dbReference>
<keyword evidence="3" id="KW-0677">Repeat</keyword>
<dbReference type="Gene3D" id="1.10.10.10">
    <property type="entry name" value="Winged helix-like DNA-binding domain superfamily/Winged helix DNA-binding domain"/>
    <property type="match status" value="1"/>
</dbReference>
<dbReference type="GO" id="GO:0002758">
    <property type="term" value="P:innate immune response-activating signaling pathway"/>
    <property type="evidence" value="ECO:0007669"/>
    <property type="project" value="UniProtKB-ARBA"/>
</dbReference>
<dbReference type="InterPro" id="IPR032675">
    <property type="entry name" value="LRR_dom_sf"/>
</dbReference>
<evidence type="ECO:0000259" key="8">
    <source>
        <dbReference type="Pfam" id="PF18052"/>
    </source>
</evidence>
<protein>
    <submittedName>
        <fullName evidence="11">Disease resistance protein RPM1</fullName>
    </submittedName>
</protein>
<evidence type="ECO:0000256" key="6">
    <source>
        <dbReference type="ARBA" id="ARBA00023054"/>
    </source>
</evidence>
<feature type="domain" description="Disease resistance protein winged helix" evidence="9">
    <location>
        <begin position="397"/>
        <end position="468"/>
    </location>
</feature>
<evidence type="ECO:0000256" key="5">
    <source>
        <dbReference type="ARBA" id="ARBA00022821"/>
    </source>
</evidence>
<evidence type="ECO:0000256" key="3">
    <source>
        <dbReference type="ARBA" id="ARBA00022737"/>
    </source>
</evidence>
<evidence type="ECO:0000259" key="9">
    <source>
        <dbReference type="Pfam" id="PF23559"/>
    </source>
</evidence>
<dbReference type="OrthoDB" id="619303at2759"/>
<dbReference type="InterPro" id="IPR002182">
    <property type="entry name" value="NB-ARC"/>
</dbReference>
<dbReference type="InterPro" id="IPR036388">
    <property type="entry name" value="WH-like_DNA-bd_sf"/>
</dbReference>
<dbReference type="SUPFAM" id="SSF52058">
    <property type="entry name" value="L domain-like"/>
    <property type="match status" value="1"/>
</dbReference>
<dbReference type="SUPFAM" id="SSF52540">
    <property type="entry name" value="P-loop containing nucleoside triphosphate hydrolases"/>
    <property type="match status" value="1"/>
</dbReference>
<dbReference type="Gene3D" id="1.20.5.4130">
    <property type="match status" value="1"/>
</dbReference>
<evidence type="ECO:0000313" key="11">
    <source>
        <dbReference type="EMBL" id="OEL35476.1"/>
    </source>
</evidence>
<evidence type="ECO:0000256" key="4">
    <source>
        <dbReference type="ARBA" id="ARBA00022741"/>
    </source>
</evidence>
<comment type="caution">
    <text evidence="11">The sequence shown here is derived from an EMBL/GenBank/DDBJ whole genome shotgun (WGS) entry which is preliminary data.</text>
</comment>
<dbReference type="STRING" id="888268.A0A1E5WDI1"/>